<evidence type="ECO:0000313" key="2">
    <source>
        <dbReference type="Proteomes" id="UP000019146"/>
    </source>
</evidence>
<sequence>MSEKEAYTTLRPCEYAPNLMVMQTTPRRLRPLTSGALICRILPIPQRTSARPS</sequence>
<protein>
    <submittedName>
        <fullName evidence="1">Uncharacterized protein</fullName>
    </submittedName>
</protein>
<evidence type="ECO:0000313" key="1">
    <source>
        <dbReference type="EMBL" id="ALL68105.1"/>
    </source>
</evidence>
<name>A0A0P0RHD4_9BURK</name>
<proteinExistence type="predicted"/>
<dbReference type="EMBL" id="CP012747">
    <property type="protein sequence ID" value="ALL68105.1"/>
    <property type="molecule type" value="Genomic_DNA"/>
</dbReference>
<dbReference type="AlphaFoldDB" id="A0A0P0RHD4"/>
<dbReference type="Proteomes" id="UP000019146">
    <property type="component" value="Chromosome 2"/>
</dbReference>
<reference evidence="1 2" key="1">
    <citation type="journal article" date="2014" name="Genome Announc.">
        <title>Draft Genome Sequence of the Haloacid-Degrading Burkholderia caribensis Strain MBA4.</title>
        <authorList>
            <person name="Pan Y."/>
            <person name="Kong K.F."/>
            <person name="Tsang J.S."/>
        </authorList>
    </citation>
    <scope>NUCLEOTIDE SEQUENCE [LARGE SCALE GENOMIC DNA]</scope>
    <source>
        <strain evidence="1 2">MBA4</strain>
    </source>
</reference>
<organism evidence="1 2">
    <name type="scientific">Paraburkholderia caribensis MBA4</name>
    <dbReference type="NCBI Taxonomy" id="1323664"/>
    <lineage>
        <taxon>Bacteria</taxon>
        <taxon>Pseudomonadati</taxon>
        <taxon>Pseudomonadota</taxon>
        <taxon>Betaproteobacteria</taxon>
        <taxon>Burkholderiales</taxon>
        <taxon>Burkholderiaceae</taxon>
        <taxon>Paraburkholderia</taxon>
    </lineage>
</organism>
<dbReference type="KEGG" id="bcai:K788_0000784"/>
<gene>
    <name evidence="1" type="ORF">K788_0000784</name>
</gene>
<accession>A0A0P0RHD4</accession>